<proteinExistence type="predicted"/>
<keyword evidence="2" id="KW-1185">Reference proteome</keyword>
<dbReference type="EMBL" id="CP042469">
    <property type="protein sequence ID" value="QOX62739.1"/>
    <property type="molecule type" value="Genomic_DNA"/>
</dbReference>
<dbReference type="Proteomes" id="UP000594014">
    <property type="component" value="Chromosome"/>
</dbReference>
<name>A0ACD1A8S1_9FIRM</name>
<evidence type="ECO:0000313" key="1">
    <source>
        <dbReference type="EMBL" id="QOX62739.1"/>
    </source>
</evidence>
<evidence type="ECO:0000313" key="2">
    <source>
        <dbReference type="Proteomes" id="UP000594014"/>
    </source>
</evidence>
<protein>
    <submittedName>
        <fullName evidence="1">Uncharacterized protein</fullName>
    </submittedName>
</protein>
<organism evidence="1 2">
    <name type="scientific">Anoxybacterium hadale</name>
    <dbReference type="NCBI Taxonomy" id="3408580"/>
    <lineage>
        <taxon>Bacteria</taxon>
        <taxon>Bacillati</taxon>
        <taxon>Bacillota</taxon>
        <taxon>Clostridia</taxon>
        <taxon>Peptostreptococcales</taxon>
        <taxon>Anaerovoracaceae</taxon>
        <taxon>Anoxybacterium</taxon>
    </lineage>
</organism>
<gene>
    <name evidence="1" type="ORF">FRZ06_04950</name>
</gene>
<accession>A0ACD1A8S1</accession>
<sequence length="55" mass="6271">MEIAREWVKNVFIIIVAITFVEILLPAGSMSKYLKFIFSLIIMAIILSPLAIFLE</sequence>
<reference evidence="1" key="1">
    <citation type="submission" date="2019-08" db="EMBL/GenBank/DDBJ databases">
        <title>Genome sequence of Clostridiales bacterium MT110.</title>
        <authorList>
            <person name="Cao J."/>
        </authorList>
    </citation>
    <scope>NUCLEOTIDE SEQUENCE</scope>
    <source>
        <strain evidence="1">MT110</strain>
    </source>
</reference>